<organism evidence="2 3">
    <name type="scientific">Enterococcus thailandicus</name>
    <dbReference type="NCBI Taxonomy" id="417368"/>
    <lineage>
        <taxon>Bacteria</taxon>
        <taxon>Bacillati</taxon>
        <taxon>Bacillota</taxon>
        <taxon>Bacilli</taxon>
        <taxon>Lactobacillales</taxon>
        <taxon>Enterococcaceae</taxon>
        <taxon>Enterococcus</taxon>
    </lineage>
</organism>
<keyword evidence="3" id="KW-1185">Reference proteome</keyword>
<sequence length="280" mass="33870">MQAYNQKIIETPTYIEIYDYEAIITPKCKTIENEVNSERKQQLAWLYEDETTIEKRKNYDELSAQGQYDSLKRKQKHYQSMRFEIARLVDTNFDNQTKFLTLTFKENIQDIEYANNEFKKFIKRLNYDLYKTKKANLKYLATWEKQQRGAIHYHIILFGFPFVSFDRLTTIWGRGFVRINKIDVDSIENRGRYISKYFDKELELKEHKKKAFFKSRNLRLPIVTKKIVKKPYDSTNQDVLYTSEYIARRPFFYNALNEFGSPEQVMDFQESTVHYTKIRK</sequence>
<evidence type="ECO:0000313" key="2">
    <source>
        <dbReference type="EMBL" id="OAQ55845.1"/>
    </source>
</evidence>
<gene>
    <name evidence="2" type="ORF">A6E74_07210</name>
</gene>
<dbReference type="Proteomes" id="UP000078516">
    <property type="component" value="Unassembled WGS sequence"/>
</dbReference>
<comment type="caution">
    <text evidence="2">The sequence shown here is derived from an EMBL/GenBank/DDBJ whole genome shotgun (WGS) entry which is preliminary data.</text>
</comment>
<name>A0A179ERH5_ENTTH</name>
<evidence type="ECO:0000313" key="3">
    <source>
        <dbReference type="Proteomes" id="UP000078516"/>
    </source>
</evidence>
<feature type="domain" description="Replication-associated protein ORF2/G2P" evidence="1">
    <location>
        <begin position="98"/>
        <end position="201"/>
    </location>
</feature>
<dbReference type="Pfam" id="PF23343">
    <property type="entry name" value="REP_ORF2-G2P"/>
    <property type="match status" value="1"/>
</dbReference>
<dbReference type="InterPro" id="IPR056906">
    <property type="entry name" value="ORF2/G2P_dom"/>
</dbReference>
<dbReference type="EMBL" id="LWMN01000012">
    <property type="protein sequence ID" value="OAQ55845.1"/>
    <property type="molecule type" value="Genomic_DNA"/>
</dbReference>
<reference evidence="2 3" key="1">
    <citation type="submission" date="2016-04" db="EMBL/GenBank/DDBJ databases">
        <title>Draft genome of an Enterococcus thailandicus strain isolated from bovine feces.</title>
        <authorList>
            <person name="Beukers A.G."/>
            <person name="Zaheer R."/>
            <person name="Goji N."/>
            <person name="Cook S.R."/>
            <person name="Amoako K."/>
            <person name="Chaves A.V."/>
            <person name="Ward M.P."/>
            <person name="Mcallister T.A."/>
        </authorList>
    </citation>
    <scope>NUCLEOTIDE SEQUENCE [LARGE SCALE GENOMIC DNA]</scope>
    <source>
        <strain evidence="2 3">F0711D 46</strain>
    </source>
</reference>
<proteinExistence type="predicted"/>
<protein>
    <submittedName>
        <fullName evidence="2">Rep protein</fullName>
    </submittedName>
</protein>
<dbReference type="AlphaFoldDB" id="A0A179ERH5"/>
<dbReference type="RefSeq" id="WP_067483606.1">
    <property type="nucleotide sequence ID" value="NZ_JAQCRD010000001.1"/>
</dbReference>
<accession>A0A179ERH5</accession>
<evidence type="ECO:0000259" key="1">
    <source>
        <dbReference type="Pfam" id="PF23343"/>
    </source>
</evidence>